<dbReference type="OMA" id="TPIVIHE"/>
<dbReference type="KEGG" id="tpf:TPHA_0C00730"/>
<dbReference type="Gene3D" id="6.10.250.3390">
    <property type="match status" value="1"/>
</dbReference>
<name>G8BR53_TETPH</name>
<keyword evidence="3" id="KW-1185">Reference proteome</keyword>
<dbReference type="OrthoDB" id="4093689at2759"/>
<dbReference type="STRING" id="1071381.G8BR53"/>
<dbReference type="GeneID" id="11533938"/>
<feature type="region of interest" description="Disordered" evidence="1">
    <location>
        <begin position="101"/>
        <end position="147"/>
    </location>
</feature>
<dbReference type="AlphaFoldDB" id="G8BR53"/>
<dbReference type="HOGENOM" id="CLU_132185_0_0_1"/>
<proteinExistence type="predicted"/>
<dbReference type="EMBL" id="HE612858">
    <property type="protein sequence ID" value="CCE62229.1"/>
    <property type="molecule type" value="Genomic_DNA"/>
</dbReference>
<reference evidence="2 3" key="1">
    <citation type="journal article" date="2011" name="Proc. Natl. Acad. Sci. U.S.A.">
        <title>Evolutionary erosion of yeast sex chromosomes by mating-type switching accidents.</title>
        <authorList>
            <person name="Gordon J.L."/>
            <person name="Armisen D."/>
            <person name="Proux-Wera E."/>
            <person name="Oheigeartaigh S.S."/>
            <person name="Byrne K.P."/>
            <person name="Wolfe K.H."/>
        </authorList>
    </citation>
    <scope>NUCLEOTIDE SEQUENCE [LARGE SCALE GENOMIC DNA]</scope>
    <source>
        <strain evidence="3">ATCC 24235 / CBS 4417 / NBRC 1672 / NRRL Y-8282 / UCD 70-5</strain>
    </source>
</reference>
<dbReference type="GO" id="GO:0006363">
    <property type="term" value="P:termination of RNA polymerase I transcription"/>
    <property type="evidence" value="ECO:0007669"/>
    <property type="project" value="EnsemblFungi"/>
</dbReference>
<gene>
    <name evidence="2" type="primary">TPHA0C00730</name>
    <name evidence="2" type="ordered locus">TPHA_0C00730</name>
</gene>
<protein>
    <submittedName>
        <fullName evidence="2">Uncharacterized protein</fullName>
    </submittedName>
</protein>
<dbReference type="RefSeq" id="XP_003684663.1">
    <property type="nucleotide sequence ID" value="XM_003684615.1"/>
</dbReference>
<dbReference type="GO" id="GO:0005736">
    <property type="term" value="C:RNA polymerase I complex"/>
    <property type="evidence" value="ECO:0007669"/>
    <property type="project" value="EnsemblFungi"/>
</dbReference>
<dbReference type="eggNOG" id="ENOG502S8XT">
    <property type="taxonomic scope" value="Eukaryota"/>
</dbReference>
<dbReference type="GO" id="GO:0006361">
    <property type="term" value="P:transcription initiation at RNA polymerase I promoter"/>
    <property type="evidence" value="ECO:0007669"/>
    <property type="project" value="EnsemblFungi"/>
</dbReference>
<dbReference type="Pfam" id="PF08203">
    <property type="entry name" value="RNA_polI_A14"/>
    <property type="match status" value="1"/>
</dbReference>
<dbReference type="Proteomes" id="UP000005666">
    <property type="component" value="Chromosome 3"/>
</dbReference>
<evidence type="ECO:0000313" key="2">
    <source>
        <dbReference type="EMBL" id="CCE62229.1"/>
    </source>
</evidence>
<feature type="compositionally biased region" description="Acidic residues" evidence="1">
    <location>
        <begin position="113"/>
        <end position="122"/>
    </location>
</feature>
<dbReference type="GO" id="GO:0006362">
    <property type="term" value="P:transcription elongation by RNA polymerase I"/>
    <property type="evidence" value="ECO:0007669"/>
    <property type="project" value="EnsemblFungi"/>
</dbReference>
<dbReference type="GO" id="GO:0003899">
    <property type="term" value="F:DNA-directed RNA polymerase activity"/>
    <property type="evidence" value="ECO:0007669"/>
    <property type="project" value="EnsemblFungi"/>
</dbReference>
<organism evidence="2 3">
    <name type="scientific">Tetrapisispora phaffii (strain ATCC 24235 / CBS 4417 / NBRC 1672 / NRRL Y-8282 / UCD 70-5)</name>
    <name type="common">Yeast</name>
    <name type="synonym">Fabospora phaffii</name>
    <dbReference type="NCBI Taxonomy" id="1071381"/>
    <lineage>
        <taxon>Eukaryota</taxon>
        <taxon>Fungi</taxon>
        <taxon>Dikarya</taxon>
        <taxon>Ascomycota</taxon>
        <taxon>Saccharomycotina</taxon>
        <taxon>Saccharomycetes</taxon>
        <taxon>Saccharomycetales</taxon>
        <taxon>Saccharomycetaceae</taxon>
        <taxon>Tetrapisispora</taxon>
    </lineage>
</organism>
<accession>G8BR53</accession>
<dbReference type="InterPro" id="IPR013239">
    <property type="entry name" value="RNA_polI_Rpa14"/>
</dbReference>
<sequence length="147" mass="16067">MMKPGRRFNISSTLNSPVVIHKRGRSQHLNKEEVLAFLDNFISEKENLLENEFSLSAAQEGGDETAAGTGNKFDNNLTVSLAQLKRLQRDFKGLPPSIVIKTPVNASTNAAPVEEEQEEQEESKDASGNIVTKSASGGSKMKFTDDD</sequence>
<evidence type="ECO:0000256" key="1">
    <source>
        <dbReference type="SAM" id="MobiDB-lite"/>
    </source>
</evidence>
<evidence type="ECO:0000313" key="3">
    <source>
        <dbReference type="Proteomes" id="UP000005666"/>
    </source>
</evidence>